<sequence>MNGQSFTDELVRLCPDGIIGVNREGTVVIFNEAAERMFQRDKQDVLDKLHITEIYYPPDLARQIKKLLYDQEHGGRGRVDEVEVEAINAEGRKMPIRLSAALLTEGGREVGSVGFFHDMSTRKALEQELLLRSITDSLTGLANRRHFQEVLHVEARRAQRYRRPLSLAILDMDGFKRINDTYGHQQGDELLKLLGQSLRQNLRQVDRAFRLGGDEFALLLAETTREQGMVAVDRFRQHFKQVCHPAMDHLEGTPIPVTLSLGLAQLEAGEAPEKLIKRADMAMYEAKKQGGDRVIQAPPTAEED</sequence>
<evidence type="ECO:0000259" key="5">
    <source>
        <dbReference type="PROSITE" id="PS50887"/>
    </source>
</evidence>
<dbReference type="InterPro" id="IPR000700">
    <property type="entry name" value="PAS-assoc_C"/>
</dbReference>
<dbReference type="EMBL" id="AP028679">
    <property type="protein sequence ID" value="BEQ13065.1"/>
    <property type="molecule type" value="Genomic_DNA"/>
</dbReference>
<dbReference type="InterPro" id="IPR043128">
    <property type="entry name" value="Rev_trsase/Diguanyl_cyclase"/>
</dbReference>
<dbReference type="RefSeq" id="WP_338604317.1">
    <property type="nucleotide sequence ID" value="NZ_AP028679.1"/>
</dbReference>
<dbReference type="FunFam" id="3.30.70.270:FF:000001">
    <property type="entry name" value="Diguanylate cyclase domain protein"/>
    <property type="match status" value="1"/>
</dbReference>
<feature type="domain" description="PAS" evidence="3">
    <location>
        <begin position="3"/>
        <end position="59"/>
    </location>
</feature>
<dbReference type="InterPro" id="IPR035965">
    <property type="entry name" value="PAS-like_dom_sf"/>
</dbReference>
<dbReference type="InterPro" id="IPR000014">
    <property type="entry name" value="PAS"/>
</dbReference>
<evidence type="ECO:0000259" key="3">
    <source>
        <dbReference type="PROSITE" id="PS50112"/>
    </source>
</evidence>
<dbReference type="PROSITE" id="PS50887">
    <property type="entry name" value="GGDEF"/>
    <property type="match status" value="1"/>
</dbReference>
<dbReference type="GO" id="GO:0052621">
    <property type="term" value="F:diguanylate cyclase activity"/>
    <property type="evidence" value="ECO:0007669"/>
    <property type="project" value="UniProtKB-EC"/>
</dbReference>
<dbReference type="NCBIfam" id="TIGR00229">
    <property type="entry name" value="sensory_box"/>
    <property type="match status" value="1"/>
</dbReference>
<evidence type="ECO:0000256" key="1">
    <source>
        <dbReference type="ARBA" id="ARBA00012528"/>
    </source>
</evidence>
<organism evidence="6 7">
    <name type="scientific">Desulfoferula mesophila</name>
    <dbReference type="NCBI Taxonomy" id="3058419"/>
    <lineage>
        <taxon>Bacteria</taxon>
        <taxon>Pseudomonadati</taxon>
        <taxon>Thermodesulfobacteriota</taxon>
        <taxon>Desulfarculia</taxon>
        <taxon>Desulfarculales</taxon>
        <taxon>Desulfarculaceae</taxon>
        <taxon>Desulfoferula</taxon>
    </lineage>
</organism>
<evidence type="ECO:0000256" key="2">
    <source>
        <dbReference type="ARBA" id="ARBA00034247"/>
    </source>
</evidence>
<dbReference type="PROSITE" id="PS50112">
    <property type="entry name" value="PAS"/>
    <property type="match status" value="1"/>
</dbReference>
<dbReference type="AlphaFoldDB" id="A0AAU9E814"/>
<dbReference type="Proteomes" id="UP001366166">
    <property type="component" value="Chromosome"/>
</dbReference>
<dbReference type="GO" id="GO:0043709">
    <property type="term" value="P:cell adhesion involved in single-species biofilm formation"/>
    <property type="evidence" value="ECO:0007669"/>
    <property type="project" value="TreeGrafter"/>
</dbReference>
<evidence type="ECO:0000259" key="4">
    <source>
        <dbReference type="PROSITE" id="PS50113"/>
    </source>
</evidence>
<name>A0AAU9E814_9BACT</name>
<dbReference type="SMART" id="SM00267">
    <property type="entry name" value="GGDEF"/>
    <property type="match status" value="1"/>
</dbReference>
<dbReference type="KEGG" id="dmp:FAK_01310"/>
<dbReference type="EC" id="2.7.7.65" evidence="1"/>
<comment type="catalytic activity">
    <reaction evidence="2">
        <text>2 GTP = 3',3'-c-di-GMP + 2 diphosphate</text>
        <dbReference type="Rhea" id="RHEA:24898"/>
        <dbReference type="ChEBI" id="CHEBI:33019"/>
        <dbReference type="ChEBI" id="CHEBI:37565"/>
        <dbReference type="ChEBI" id="CHEBI:58805"/>
        <dbReference type="EC" id="2.7.7.65"/>
    </reaction>
</comment>
<dbReference type="SMART" id="SM00091">
    <property type="entry name" value="PAS"/>
    <property type="match status" value="1"/>
</dbReference>
<dbReference type="NCBIfam" id="TIGR00254">
    <property type="entry name" value="GGDEF"/>
    <property type="match status" value="1"/>
</dbReference>
<evidence type="ECO:0000313" key="6">
    <source>
        <dbReference type="EMBL" id="BEQ13065.1"/>
    </source>
</evidence>
<dbReference type="Pfam" id="PF00990">
    <property type="entry name" value="GGDEF"/>
    <property type="match status" value="1"/>
</dbReference>
<dbReference type="PANTHER" id="PTHR45138:SF9">
    <property type="entry name" value="DIGUANYLATE CYCLASE DGCM-RELATED"/>
    <property type="match status" value="1"/>
</dbReference>
<protein>
    <recommendedName>
        <fullName evidence="1">diguanylate cyclase</fullName>
        <ecNumber evidence="1">2.7.7.65</ecNumber>
    </recommendedName>
</protein>
<dbReference type="InterPro" id="IPR029787">
    <property type="entry name" value="Nucleotide_cyclase"/>
</dbReference>
<keyword evidence="7" id="KW-1185">Reference proteome</keyword>
<dbReference type="InterPro" id="IPR000160">
    <property type="entry name" value="GGDEF_dom"/>
</dbReference>
<gene>
    <name evidence="6" type="ORF">FAK_01310</name>
</gene>
<dbReference type="Gene3D" id="3.30.450.20">
    <property type="entry name" value="PAS domain"/>
    <property type="match status" value="1"/>
</dbReference>
<dbReference type="SUPFAM" id="SSF55785">
    <property type="entry name" value="PYP-like sensor domain (PAS domain)"/>
    <property type="match status" value="1"/>
</dbReference>
<reference evidence="7" key="1">
    <citation type="journal article" date="2023" name="Arch. Microbiol.">
        <title>Desulfoferula mesophilus gen. nov. sp. nov., a mesophilic sulfate-reducing bacterium isolated from a brackish lake sediment.</title>
        <authorList>
            <person name="Watanabe T."/>
            <person name="Yabe T."/>
            <person name="Tsuji J.M."/>
            <person name="Fukui M."/>
        </authorList>
    </citation>
    <scope>NUCLEOTIDE SEQUENCE [LARGE SCALE GENOMIC DNA]</scope>
    <source>
        <strain evidence="7">12FAK</strain>
    </source>
</reference>
<feature type="domain" description="GGDEF" evidence="5">
    <location>
        <begin position="163"/>
        <end position="299"/>
    </location>
</feature>
<accession>A0AAU9E814</accession>
<dbReference type="PROSITE" id="PS50113">
    <property type="entry name" value="PAC"/>
    <property type="match status" value="1"/>
</dbReference>
<dbReference type="GO" id="GO:0005886">
    <property type="term" value="C:plasma membrane"/>
    <property type="evidence" value="ECO:0007669"/>
    <property type="project" value="TreeGrafter"/>
</dbReference>
<evidence type="ECO:0000313" key="7">
    <source>
        <dbReference type="Proteomes" id="UP001366166"/>
    </source>
</evidence>
<dbReference type="Pfam" id="PF13426">
    <property type="entry name" value="PAS_9"/>
    <property type="match status" value="1"/>
</dbReference>
<dbReference type="InterPro" id="IPR050469">
    <property type="entry name" value="Diguanylate_Cyclase"/>
</dbReference>
<dbReference type="Gene3D" id="3.30.70.270">
    <property type="match status" value="1"/>
</dbReference>
<proteinExistence type="predicted"/>
<dbReference type="GO" id="GO:1902201">
    <property type="term" value="P:negative regulation of bacterial-type flagellum-dependent cell motility"/>
    <property type="evidence" value="ECO:0007669"/>
    <property type="project" value="TreeGrafter"/>
</dbReference>
<dbReference type="CDD" id="cd00130">
    <property type="entry name" value="PAS"/>
    <property type="match status" value="1"/>
</dbReference>
<feature type="domain" description="PAC" evidence="4">
    <location>
        <begin position="80"/>
        <end position="131"/>
    </location>
</feature>
<dbReference type="SUPFAM" id="SSF55073">
    <property type="entry name" value="Nucleotide cyclase"/>
    <property type="match status" value="1"/>
</dbReference>
<dbReference type="PANTHER" id="PTHR45138">
    <property type="entry name" value="REGULATORY COMPONENTS OF SENSORY TRANSDUCTION SYSTEM"/>
    <property type="match status" value="1"/>
</dbReference>
<dbReference type="CDD" id="cd01949">
    <property type="entry name" value="GGDEF"/>
    <property type="match status" value="1"/>
</dbReference>